<gene>
    <name evidence="3" type="ORF">VSH64_48070</name>
</gene>
<proteinExistence type="predicted"/>
<dbReference type="PANTHER" id="PTHR30627">
    <property type="entry name" value="PEPTIDOGLYCAN D,D-TRANSPEPTIDASE"/>
    <property type="match status" value="1"/>
</dbReference>
<keyword evidence="4" id="KW-1185">Reference proteome</keyword>
<dbReference type="Proteomes" id="UP001330812">
    <property type="component" value="Chromosome"/>
</dbReference>
<sequence length="604" mass="62219">MAPGRAHRKAAALTVTLLTVLPLAGCGLFSSDGPEDTLAAFLTAVGTGDVAGAAARTDSPDAAKTLLTQVRTALKPESIDATDESVKKSGDTATGGYRLTWHLPKGRTWTYTSDAQLRSTEDGWQVHWQPTVVHPQLAPQQSIAIEADPAEPAPVLDRDGFPLLRPQTVIGVVVDPAKTGNTGAVASKLGSALHRFEPTVTGRSVLDGIKATKPGSAYPVLSLRDTDYEQVKPTIYDLPGVRFTSQERLLPDNRDTGRQILPVLRTMVEQQAAGGAGWRIVSLDVTGSEASELYAVAPKAPPAVTSTLSTHLQTAAEQALAPVKTAAALVALQPSTGQLLAVAQNEPADEQGPLALTGRFPPGSTFKIVTATAALGAGRVKVDSPVACPGTTTFEGRLVPNEGRFDLGTVPLAKAFAQSCNTTFAQLSAGLSPTALTDAARSLGIGADFVIPGLTTVTGSVPPAGSVVQRAENGFGQGTVVTSPFGMALAAAAVQSGKVPTPSLVRGQPGKVTGLGPAPRPEVLDAVRSMMRDVVTTGTATGLRDLPDVRGKTGTAQFGDGTHSHGWFVGYQGDLAFAVLLTDAGSSKPAVEAAHRFLAGVAAK</sequence>
<protein>
    <submittedName>
        <fullName evidence="3">Penicillin-binding transpeptidase domain-containing protein</fullName>
    </submittedName>
</protein>
<reference evidence="3 4" key="1">
    <citation type="journal article" date="2015" name="Int. J. Syst. Evol. Microbiol.">
        <title>Amycolatopsis rhabdoformis sp. nov., an actinomycete isolated from a tropical forest soil.</title>
        <authorList>
            <person name="Souza W.R."/>
            <person name="Silva R.E."/>
            <person name="Goodfellow M."/>
            <person name="Busarakam K."/>
            <person name="Figueiro F.S."/>
            <person name="Ferreira D."/>
            <person name="Rodrigues-Filho E."/>
            <person name="Moraes L.A.B."/>
            <person name="Zucchi T.D."/>
        </authorList>
    </citation>
    <scope>NUCLEOTIDE SEQUENCE [LARGE SCALE GENOMIC DNA]</scope>
    <source>
        <strain evidence="3 4">NCIMB 14900</strain>
    </source>
</reference>
<evidence type="ECO:0000313" key="3">
    <source>
        <dbReference type="EMBL" id="WSE30466.1"/>
    </source>
</evidence>
<dbReference type="PANTHER" id="PTHR30627:SF24">
    <property type="entry name" value="PENICILLIN-BINDING PROTEIN 4B"/>
    <property type="match status" value="1"/>
</dbReference>
<evidence type="ECO:0000313" key="4">
    <source>
        <dbReference type="Proteomes" id="UP001330812"/>
    </source>
</evidence>
<feature type="domain" description="Penicillin-binding protein transpeptidase" evidence="1">
    <location>
        <begin position="328"/>
        <end position="592"/>
    </location>
</feature>
<dbReference type="EMBL" id="CP142149">
    <property type="protein sequence ID" value="WSE30466.1"/>
    <property type="molecule type" value="Genomic_DNA"/>
</dbReference>
<feature type="domain" description="NTF2-like N-terminal transpeptidase" evidence="2">
    <location>
        <begin position="34"/>
        <end position="140"/>
    </location>
</feature>
<evidence type="ECO:0000259" key="2">
    <source>
        <dbReference type="Pfam" id="PF05223"/>
    </source>
</evidence>
<dbReference type="InterPro" id="IPR001460">
    <property type="entry name" value="PCN-bd_Tpept"/>
</dbReference>
<dbReference type="InterPro" id="IPR007887">
    <property type="entry name" value="MecA_N"/>
</dbReference>
<dbReference type="Gene3D" id="3.40.710.10">
    <property type="entry name" value="DD-peptidase/beta-lactamase superfamily"/>
    <property type="match status" value="1"/>
</dbReference>
<dbReference type="InterPro" id="IPR012338">
    <property type="entry name" value="Beta-lactam/transpept-like"/>
</dbReference>
<dbReference type="Pfam" id="PF00905">
    <property type="entry name" value="Transpeptidase"/>
    <property type="match status" value="1"/>
</dbReference>
<organism evidence="3 4">
    <name type="scientific">Amycolatopsis rhabdoformis</name>
    <dbReference type="NCBI Taxonomy" id="1448059"/>
    <lineage>
        <taxon>Bacteria</taxon>
        <taxon>Bacillati</taxon>
        <taxon>Actinomycetota</taxon>
        <taxon>Actinomycetes</taxon>
        <taxon>Pseudonocardiales</taxon>
        <taxon>Pseudonocardiaceae</taxon>
        <taxon>Amycolatopsis</taxon>
    </lineage>
</organism>
<accession>A0ABZ1I7R1</accession>
<evidence type="ECO:0000259" key="1">
    <source>
        <dbReference type="Pfam" id="PF00905"/>
    </source>
</evidence>
<dbReference type="Pfam" id="PF05223">
    <property type="entry name" value="MecA_N"/>
    <property type="match status" value="1"/>
</dbReference>
<dbReference type="InterPro" id="IPR050515">
    <property type="entry name" value="Beta-lactam/transpept"/>
</dbReference>
<dbReference type="RefSeq" id="WP_326569411.1">
    <property type="nucleotide sequence ID" value="NZ_CP142149.1"/>
</dbReference>
<dbReference type="SUPFAM" id="SSF56601">
    <property type="entry name" value="beta-lactamase/transpeptidase-like"/>
    <property type="match status" value="1"/>
</dbReference>
<name>A0ABZ1I7R1_9PSEU</name>